<evidence type="ECO:0000256" key="11">
    <source>
        <dbReference type="PIRSR" id="PIRSR001589-1"/>
    </source>
</evidence>
<dbReference type="OrthoDB" id="9763290at2"/>
<dbReference type="GO" id="GO:0005829">
    <property type="term" value="C:cytosol"/>
    <property type="evidence" value="ECO:0007669"/>
    <property type="project" value="TreeGrafter"/>
</dbReference>
<evidence type="ECO:0000256" key="12">
    <source>
        <dbReference type="PIRSR" id="PIRSR001589-2"/>
    </source>
</evidence>
<keyword evidence="6 12" id="KW-0067">ATP-binding</keyword>
<reference evidence="15 16" key="1">
    <citation type="submission" date="2007-08" db="EMBL/GenBank/DDBJ databases">
        <title>Complete sequence of Roseiflexus castenholzii DSM 13941.</title>
        <authorList>
            <consortium name="US DOE Joint Genome Institute"/>
            <person name="Copeland A."/>
            <person name="Lucas S."/>
            <person name="Lapidus A."/>
            <person name="Barry K."/>
            <person name="Glavina del Rio T."/>
            <person name="Dalin E."/>
            <person name="Tice H."/>
            <person name="Pitluck S."/>
            <person name="Thompson L.S."/>
            <person name="Brettin T."/>
            <person name="Bruce D."/>
            <person name="Detter J.C."/>
            <person name="Han C."/>
            <person name="Tapia R."/>
            <person name="Schmutz J."/>
            <person name="Larimer F."/>
            <person name="Land M."/>
            <person name="Hauser L."/>
            <person name="Kyrpides N."/>
            <person name="Mikhailova N."/>
            <person name="Bryant D.A."/>
            <person name="Hanada S."/>
            <person name="Tsukatani Y."/>
            <person name="Richardson P."/>
        </authorList>
    </citation>
    <scope>NUCLEOTIDE SEQUENCE [LARGE SCALE GENOMIC DNA]</scope>
    <source>
        <strain evidence="16">DSM 13941 / HLO8</strain>
    </source>
</reference>
<dbReference type="PIRSF" id="PIRSF001589">
    <property type="entry name" value="Asn_synthetase_glu-h"/>
    <property type="match status" value="1"/>
</dbReference>
<dbReference type="GO" id="GO:0006529">
    <property type="term" value="P:asparagine biosynthetic process"/>
    <property type="evidence" value="ECO:0007669"/>
    <property type="project" value="UniProtKB-KW"/>
</dbReference>
<dbReference type="GO" id="GO:0004066">
    <property type="term" value="F:asparagine synthase (glutamine-hydrolyzing) activity"/>
    <property type="evidence" value="ECO:0007669"/>
    <property type="project" value="UniProtKB-EC"/>
</dbReference>
<dbReference type="PANTHER" id="PTHR11772">
    <property type="entry name" value="ASPARAGINE SYNTHETASE"/>
    <property type="match status" value="1"/>
</dbReference>
<keyword evidence="5 12" id="KW-0547">Nucleotide-binding</keyword>
<evidence type="ECO:0000259" key="14">
    <source>
        <dbReference type="PROSITE" id="PS51278"/>
    </source>
</evidence>
<evidence type="ECO:0000256" key="4">
    <source>
        <dbReference type="ARBA" id="ARBA00022605"/>
    </source>
</evidence>
<evidence type="ECO:0000256" key="1">
    <source>
        <dbReference type="ARBA" id="ARBA00005752"/>
    </source>
</evidence>
<keyword evidence="8 11" id="KW-0315">Glutamine amidotransferase</keyword>
<dbReference type="PROSITE" id="PS51278">
    <property type="entry name" value="GATASE_TYPE_2"/>
    <property type="match status" value="1"/>
</dbReference>
<dbReference type="InterPro" id="IPR014729">
    <property type="entry name" value="Rossmann-like_a/b/a_fold"/>
</dbReference>
<dbReference type="SUPFAM" id="SSF52402">
    <property type="entry name" value="Adenine nucleotide alpha hydrolases-like"/>
    <property type="match status" value="1"/>
</dbReference>
<dbReference type="AlphaFoldDB" id="A7NLM8"/>
<dbReference type="PANTHER" id="PTHR11772:SF2">
    <property type="entry name" value="ASPARAGINE SYNTHETASE [GLUTAMINE-HYDROLYZING]"/>
    <property type="match status" value="1"/>
</dbReference>
<dbReference type="Proteomes" id="UP000000263">
    <property type="component" value="Chromosome"/>
</dbReference>
<keyword evidence="4 11" id="KW-0028">Amino-acid biosynthesis</keyword>
<protein>
    <recommendedName>
        <fullName evidence="2">asparagine synthase (glutamine-hydrolyzing)</fullName>
        <ecNumber evidence="2">6.3.5.4</ecNumber>
    </recommendedName>
</protein>
<gene>
    <name evidence="15" type="ordered locus">Rcas_2336</name>
</gene>
<keyword evidence="7 11" id="KW-0061">Asparagine biosynthesis</keyword>
<dbReference type="eggNOG" id="COG0367">
    <property type="taxonomic scope" value="Bacteria"/>
</dbReference>
<evidence type="ECO:0000256" key="9">
    <source>
        <dbReference type="ARBA" id="ARBA00029440"/>
    </source>
</evidence>
<evidence type="ECO:0000256" key="8">
    <source>
        <dbReference type="ARBA" id="ARBA00022962"/>
    </source>
</evidence>
<dbReference type="InterPro" id="IPR006426">
    <property type="entry name" value="Asn_synth_AEB"/>
</dbReference>
<dbReference type="CDD" id="cd01991">
    <property type="entry name" value="Asn_synthase_B_C"/>
    <property type="match status" value="1"/>
</dbReference>
<comment type="similarity">
    <text evidence="1">Belongs to the asparagine synthetase family.</text>
</comment>
<dbReference type="SUPFAM" id="SSF56235">
    <property type="entry name" value="N-terminal nucleophile aminohydrolases (Ntn hydrolases)"/>
    <property type="match status" value="1"/>
</dbReference>
<evidence type="ECO:0000256" key="5">
    <source>
        <dbReference type="ARBA" id="ARBA00022741"/>
    </source>
</evidence>
<dbReference type="Gene3D" id="3.40.50.620">
    <property type="entry name" value="HUPs"/>
    <property type="match status" value="1"/>
</dbReference>
<proteinExistence type="inferred from homology"/>
<feature type="site" description="Important for beta-aspartyl-AMP intermediate formation" evidence="13">
    <location>
        <position position="325"/>
    </location>
</feature>
<evidence type="ECO:0000313" key="16">
    <source>
        <dbReference type="Proteomes" id="UP000000263"/>
    </source>
</evidence>
<dbReference type="Pfam" id="PF13537">
    <property type="entry name" value="GATase_7"/>
    <property type="match status" value="1"/>
</dbReference>
<evidence type="ECO:0000256" key="7">
    <source>
        <dbReference type="ARBA" id="ARBA00022888"/>
    </source>
</evidence>
<feature type="domain" description="Glutamine amidotransferase type-2" evidence="14">
    <location>
        <begin position="2"/>
        <end position="176"/>
    </location>
</feature>
<dbReference type="EC" id="6.3.5.4" evidence="2"/>
<evidence type="ECO:0000256" key="10">
    <source>
        <dbReference type="ARBA" id="ARBA00048741"/>
    </source>
</evidence>
<comment type="pathway">
    <text evidence="9">Amino-acid biosynthesis.</text>
</comment>
<dbReference type="Gene3D" id="3.60.20.10">
    <property type="entry name" value="Glutamine Phosphoribosylpyrophosphate, subunit 1, domain 1"/>
    <property type="match status" value="1"/>
</dbReference>
<dbReference type="CDD" id="cd00712">
    <property type="entry name" value="AsnB"/>
    <property type="match status" value="1"/>
</dbReference>
<feature type="binding site" evidence="12">
    <location>
        <position position="92"/>
    </location>
    <ligand>
        <name>L-glutamine</name>
        <dbReference type="ChEBI" id="CHEBI:58359"/>
    </ligand>
</feature>
<feature type="binding site" evidence="12">
    <location>
        <position position="250"/>
    </location>
    <ligand>
        <name>ATP</name>
        <dbReference type="ChEBI" id="CHEBI:30616"/>
    </ligand>
</feature>
<dbReference type="Pfam" id="PF00733">
    <property type="entry name" value="Asn_synthase"/>
    <property type="match status" value="2"/>
</dbReference>
<sequence length="498" mass="55563">MCGIAGVYRSTDGTGIERMLAWLSHRGPDGRGVVAADSGVLGHTRLAIIDLDGGRQPMEHDGALICFNGEIYNYRALRNRYLRGQALETDSDTEVLLRLYRTLGPGCVRLLEGMFAFAILDGDDLFLARDPIGIKPLYLARSGDALLFASEIKALALHADQVTTFPPGTWYHSRFGSHTYYEIAQGWPQSGMFETPDQAITAIRAVLRAAVHKRLLADVPVGVSLSGGLDSSIIALLACAELDQVETFAVGMEGSADLEAARQMARYLGTHHHEYVYTRAEMEAALPDVIYYLESADPALVRSALPNYFLARLASERVKVILTGEGADELYAGYDYMRSIASPEDLHRELETSIRELHRTNLQRADRMFMAFGVEARVPFLDVESIALALSLPSEWKQAAPGEPTKMLLRRAFADELPESIVQRPKQKFSAGAGSMYELAKVAEERFDNRTFARERQRLLHRWGYRLRNKEALYYLDTLRAVLPERLIMPEMGVSRSL</sequence>
<dbReference type="RefSeq" id="WP_012120843.1">
    <property type="nucleotide sequence ID" value="NC_009767.1"/>
</dbReference>
<name>A7NLM8_ROSCS</name>
<dbReference type="NCBIfam" id="NF006949">
    <property type="entry name" value="PRK09431.1"/>
    <property type="match status" value="1"/>
</dbReference>
<dbReference type="NCBIfam" id="TIGR01536">
    <property type="entry name" value="asn_synth_AEB"/>
    <property type="match status" value="1"/>
</dbReference>
<comment type="catalytic activity">
    <reaction evidence="10">
        <text>L-aspartate + L-glutamine + ATP + H2O = L-asparagine + L-glutamate + AMP + diphosphate + H(+)</text>
        <dbReference type="Rhea" id="RHEA:12228"/>
        <dbReference type="ChEBI" id="CHEBI:15377"/>
        <dbReference type="ChEBI" id="CHEBI:15378"/>
        <dbReference type="ChEBI" id="CHEBI:29985"/>
        <dbReference type="ChEBI" id="CHEBI:29991"/>
        <dbReference type="ChEBI" id="CHEBI:30616"/>
        <dbReference type="ChEBI" id="CHEBI:33019"/>
        <dbReference type="ChEBI" id="CHEBI:58048"/>
        <dbReference type="ChEBI" id="CHEBI:58359"/>
        <dbReference type="ChEBI" id="CHEBI:456215"/>
        <dbReference type="EC" id="6.3.5.4"/>
    </reaction>
</comment>
<dbReference type="InterPro" id="IPR029055">
    <property type="entry name" value="Ntn_hydrolases_N"/>
</dbReference>
<evidence type="ECO:0000256" key="2">
    <source>
        <dbReference type="ARBA" id="ARBA00012737"/>
    </source>
</evidence>
<dbReference type="InterPro" id="IPR017932">
    <property type="entry name" value="GATase_2_dom"/>
</dbReference>
<dbReference type="InterPro" id="IPR001962">
    <property type="entry name" value="Asn_synthase"/>
</dbReference>
<accession>A7NLM8</accession>
<dbReference type="KEGG" id="rca:Rcas_2336"/>
<keyword evidence="3" id="KW-0436">Ligase</keyword>
<dbReference type="STRING" id="383372.Rcas_2336"/>
<evidence type="ECO:0000256" key="13">
    <source>
        <dbReference type="PIRSR" id="PIRSR001589-3"/>
    </source>
</evidence>
<dbReference type="HOGENOM" id="CLU_014658_2_2_0"/>
<dbReference type="EMBL" id="CP000804">
    <property type="protein sequence ID" value="ABU58419.1"/>
    <property type="molecule type" value="Genomic_DNA"/>
</dbReference>
<evidence type="ECO:0000313" key="15">
    <source>
        <dbReference type="EMBL" id="ABU58419.1"/>
    </source>
</evidence>
<dbReference type="InterPro" id="IPR033738">
    <property type="entry name" value="AsnB_N"/>
</dbReference>
<organism evidence="15 16">
    <name type="scientific">Roseiflexus castenholzii (strain DSM 13941 / HLO8)</name>
    <dbReference type="NCBI Taxonomy" id="383372"/>
    <lineage>
        <taxon>Bacteria</taxon>
        <taxon>Bacillati</taxon>
        <taxon>Chloroflexota</taxon>
        <taxon>Chloroflexia</taxon>
        <taxon>Chloroflexales</taxon>
        <taxon>Roseiflexineae</taxon>
        <taxon>Roseiflexaceae</taxon>
        <taxon>Roseiflexus</taxon>
    </lineage>
</organism>
<feature type="active site" description="For GATase activity" evidence="11">
    <location>
        <position position="2"/>
    </location>
</feature>
<keyword evidence="16" id="KW-1185">Reference proteome</keyword>
<dbReference type="InterPro" id="IPR050795">
    <property type="entry name" value="Asn_Synthetase"/>
</dbReference>
<dbReference type="GO" id="GO:0005524">
    <property type="term" value="F:ATP binding"/>
    <property type="evidence" value="ECO:0007669"/>
    <property type="project" value="UniProtKB-KW"/>
</dbReference>
<evidence type="ECO:0000256" key="3">
    <source>
        <dbReference type="ARBA" id="ARBA00022598"/>
    </source>
</evidence>
<evidence type="ECO:0000256" key="6">
    <source>
        <dbReference type="ARBA" id="ARBA00022840"/>
    </source>
</evidence>